<reference evidence="1 2" key="1">
    <citation type="submission" date="2013-04" db="EMBL/GenBank/DDBJ databases">
        <title>Oceanococcus atlanticus 22II-S10r2 Genome Sequencing.</title>
        <authorList>
            <person name="Lai Q."/>
            <person name="Li G."/>
            <person name="Shao Z."/>
        </authorList>
    </citation>
    <scope>NUCLEOTIDE SEQUENCE [LARGE SCALE GENOMIC DNA]</scope>
    <source>
        <strain evidence="1 2">22II-S10r2</strain>
    </source>
</reference>
<dbReference type="Proteomes" id="UP000192342">
    <property type="component" value="Unassembled WGS sequence"/>
</dbReference>
<comment type="caution">
    <text evidence="1">The sequence shown here is derived from an EMBL/GenBank/DDBJ whole genome shotgun (WGS) entry which is preliminary data.</text>
</comment>
<evidence type="ECO:0008006" key="3">
    <source>
        <dbReference type="Google" id="ProtNLM"/>
    </source>
</evidence>
<dbReference type="Gene3D" id="3.40.50.300">
    <property type="entry name" value="P-loop containing nucleotide triphosphate hydrolases"/>
    <property type="match status" value="1"/>
</dbReference>
<dbReference type="SUPFAM" id="SSF52540">
    <property type="entry name" value="P-loop containing nucleoside triphosphate hydrolases"/>
    <property type="match status" value="1"/>
</dbReference>
<dbReference type="Pfam" id="PF13469">
    <property type="entry name" value="Sulfotransfer_3"/>
    <property type="match status" value="1"/>
</dbReference>
<accession>A0A1Y1SDU6</accession>
<protein>
    <recommendedName>
        <fullName evidence="3">Sulfotransferase</fullName>
    </recommendedName>
</protein>
<dbReference type="InterPro" id="IPR027417">
    <property type="entry name" value="P-loop_NTPase"/>
</dbReference>
<sequence length="305" mass="34287">MNETSPIWLLGAPFSGSAWVAGCLHQHPQLYALPQLDLLLADTIGDALKVFELGQGTHGQGLRRAVAWLMYQRQDDQGIRLANAWLAERAEWSCKQLIELFAQTVAPRRLVIPDDDAALRPVAYLRIQAISPQPQILHLTRHPWSQGVLLHQWSREHVFIPLDYKDHSFIPPQVEPQLPWFAANQNLLNWRAQWPAAQSAQLRSEDFESNNHEAAARLCQWLDIQDDPAVLEAMRDPRDWVFAQPGPTLAPAGLDAEAQARFSDRTLALAEQQRLDTALPWRADGQGFADATLALAEALGYAQRV</sequence>
<proteinExistence type="predicted"/>
<dbReference type="RefSeq" id="WP_083561376.1">
    <property type="nucleotide sequence ID" value="NZ_AQQV01000002.1"/>
</dbReference>
<organism evidence="1 2">
    <name type="scientific">Oceanococcus atlanticus</name>
    <dbReference type="NCBI Taxonomy" id="1317117"/>
    <lineage>
        <taxon>Bacteria</taxon>
        <taxon>Pseudomonadati</taxon>
        <taxon>Pseudomonadota</taxon>
        <taxon>Gammaproteobacteria</taxon>
        <taxon>Chromatiales</taxon>
        <taxon>Oceanococcaceae</taxon>
        <taxon>Oceanococcus</taxon>
    </lineage>
</organism>
<evidence type="ECO:0000313" key="1">
    <source>
        <dbReference type="EMBL" id="ORE87176.1"/>
    </source>
</evidence>
<dbReference type="OrthoDB" id="1441538at2"/>
<evidence type="ECO:0000313" key="2">
    <source>
        <dbReference type="Proteomes" id="UP000192342"/>
    </source>
</evidence>
<gene>
    <name evidence="1" type="ORF">ATO7_09052</name>
</gene>
<keyword evidence="2" id="KW-1185">Reference proteome</keyword>
<dbReference type="STRING" id="1317117.ATO7_09052"/>
<name>A0A1Y1SDU6_9GAMM</name>
<dbReference type="AlphaFoldDB" id="A0A1Y1SDU6"/>
<dbReference type="EMBL" id="AQQV01000002">
    <property type="protein sequence ID" value="ORE87176.1"/>
    <property type="molecule type" value="Genomic_DNA"/>
</dbReference>